<dbReference type="InterPro" id="IPR002208">
    <property type="entry name" value="SecY/SEC61-alpha"/>
</dbReference>
<dbReference type="PRINTS" id="PR00303">
    <property type="entry name" value="SECYTRNLCASE"/>
</dbReference>
<sequence length="150" mass="16928">LNLSQNKDSAILQAIVSYFSPGKLVFILCYGLLIIFFSIFYTAIVFNSEETAENLRKYNAYIQGRRPGKSTAEYFDYLLSRISILGALYLCVVCLVPEVLGNVMPSLFTSSGTSLLIVVNVVLDTLSQIQTYIFTSRYDSLVKKMKYKDK</sequence>
<dbReference type="PANTHER" id="PTHR10906">
    <property type="entry name" value="SECY/SEC61-ALPHA FAMILY MEMBER"/>
    <property type="match status" value="1"/>
</dbReference>
<dbReference type="AlphaFoldDB" id="A0A0F3RNE5"/>
<keyword evidence="2" id="KW-0812">Transmembrane</keyword>
<name>A0A0F3RNE5_ORITS</name>
<feature type="transmembrane region" description="Helical" evidence="2">
    <location>
        <begin position="78"/>
        <end position="100"/>
    </location>
</feature>
<dbReference type="PATRIC" id="fig|1441384.3.peg.1841"/>
<evidence type="ECO:0000256" key="2">
    <source>
        <dbReference type="SAM" id="Phobius"/>
    </source>
</evidence>
<dbReference type="EMBL" id="LAOR01000005">
    <property type="protein sequence ID" value="KJW07793.1"/>
    <property type="molecule type" value="Genomic_DNA"/>
</dbReference>
<accession>A0A0F3RNE5</accession>
<proteinExistence type="inferred from homology"/>
<comment type="similarity">
    <text evidence="1">Belongs to the SecY/SEC61-alpha family.</text>
</comment>
<dbReference type="GO" id="GO:0015031">
    <property type="term" value="P:protein transport"/>
    <property type="evidence" value="ECO:0007669"/>
    <property type="project" value="InterPro"/>
</dbReference>
<dbReference type="InterPro" id="IPR023201">
    <property type="entry name" value="SecY_dom_sf"/>
</dbReference>
<reference evidence="3 4" key="1">
    <citation type="submission" date="2015-01" db="EMBL/GenBank/DDBJ databases">
        <title>Genome Sequencing of Rickettsiales.</title>
        <authorList>
            <person name="Daugherty S.C."/>
            <person name="Su Q."/>
            <person name="Abolude K."/>
            <person name="Beier-Sexton M."/>
            <person name="Carlyon J.A."/>
            <person name="Carter R."/>
            <person name="Day N.P."/>
            <person name="Dumler S.J."/>
            <person name="Dyachenko V."/>
            <person name="Godinez A."/>
            <person name="Kurtti T.J."/>
            <person name="Lichay M."/>
            <person name="Mullins K.E."/>
            <person name="Ott S."/>
            <person name="Pappas-Brown V."/>
            <person name="Paris D.H."/>
            <person name="Patel P."/>
            <person name="Richards A.L."/>
            <person name="Sadzewicz L."/>
            <person name="Sears K."/>
            <person name="Seidman D."/>
            <person name="Sengamalay N."/>
            <person name="Stenos J."/>
            <person name="Tallon L.J."/>
            <person name="Vincent G."/>
            <person name="Fraser C.M."/>
            <person name="Munderloh U."/>
            <person name="Dunning-Hotopp J.C."/>
        </authorList>
    </citation>
    <scope>NUCLEOTIDE SEQUENCE [LARGE SCALE GENOMIC DNA]</scope>
    <source>
        <strain evidence="3 4">UT144</strain>
    </source>
</reference>
<dbReference type="Proteomes" id="UP000033580">
    <property type="component" value="Unassembled WGS sequence"/>
</dbReference>
<keyword evidence="2" id="KW-0472">Membrane</keyword>
<dbReference type="GO" id="GO:0016020">
    <property type="term" value="C:membrane"/>
    <property type="evidence" value="ECO:0007669"/>
    <property type="project" value="InterPro"/>
</dbReference>
<organism evidence="3 4">
    <name type="scientific">Orientia tsutsugamushi str. UT144</name>
    <dbReference type="NCBI Taxonomy" id="1441384"/>
    <lineage>
        <taxon>Bacteria</taxon>
        <taxon>Pseudomonadati</taxon>
        <taxon>Pseudomonadota</taxon>
        <taxon>Alphaproteobacteria</taxon>
        <taxon>Rickettsiales</taxon>
        <taxon>Rickettsiaceae</taxon>
        <taxon>Rickettsieae</taxon>
        <taxon>Orientia</taxon>
    </lineage>
</organism>
<evidence type="ECO:0000256" key="1">
    <source>
        <dbReference type="RuleBase" id="RU004349"/>
    </source>
</evidence>
<feature type="non-terminal residue" evidence="3">
    <location>
        <position position="1"/>
    </location>
</feature>
<dbReference type="SUPFAM" id="SSF103491">
    <property type="entry name" value="Preprotein translocase SecY subunit"/>
    <property type="match status" value="1"/>
</dbReference>
<gene>
    <name evidence="3" type="ORF">OTUT144_0174</name>
</gene>
<feature type="transmembrane region" description="Helical" evidence="2">
    <location>
        <begin position="112"/>
        <end position="135"/>
    </location>
</feature>
<evidence type="ECO:0000313" key="3">
    <source>
        <dbReference type="EMBL" id="KJW07793.1"/>
    </source>
</evidence>
<keyword evidence="2" id="KW-1133">Transmembrane helix</keyword>
<feature type="transmembrane region" description="Helical" evidence="2">
    <location>
        <begin position="24"/>
        <end position="46"/>
    </location>
</feature>
<comment type="caution">
    <text evidence="3">The sequence shown here is derived from an EMBL/GenBank/DDBJ whole genome shotgun (WGS) entry which is preliminary data.</text>
</comment>
<evidence type="ECO:0000313" key="4">
    <source>
        <dbReference type="Proteomes" id="UP000033580"/>
    </source>
</evidence>
<dbReference type="Pfam" id="PF00344">
    <property type="entry name" value="SecY"/>
    <property type="match status" value="1"/>
</dbReference>
<dbReference type="Gene3D" id="1.10.3370.10">
    <property type="entry name" value="SecY subunit domain"/>
    <property type="match status" value="1"/>
</dbReference>
<protein>
    <submittedName>
        <fullName evidence="3">SecY translocase family protein</fullName>
    </submittedName>
</protein>